<dbReference type="NCBIfam" id="TIGR01514">
    <property type="entry name" value="NAPRTase"/>
    <property type="match status" value="1"/>
</dbReference>
<dbReference type="HAMAP" id="MF_00570">
    <property type="entry name" value="NAPRTase"/>
    <property type="match status" value="1"/>
</dbReference>
<keyword evidence="12" id="KW-1185">Reference proteome</keyword>
<dbReference type="InterPro" id="IPR006406">
    <property type="entry name" value="Nic_PRibTrfase"/>
</dbReference>
<keyword evidence="5 8" id="KW-0436">Ligase</keyword>
<evidence type="ECO:0000256" key="2">
    <source>
        <dbReference type="ARBA" id="ARBA00010897"/>
    </source>
</evidence>
<evidence type="ECO:0000313" key="12">
    <source>
        <dbReference type="Proteomes" id="UP000319731"/>
    </source>
</evidence>
<dbReference type="GO" id="GO:0004516">
    <property type="term" value="F:nicotinate phosphoribosyltransferase activity"/>
    <property type="evidence" value="ECO:0007669"/>
    <property type="project" value="UniProtKB-UniRule"/>
</dbReference>
<dbReference type="PANTHER" id="PTHR11098:SF1">
    <property type="entry name" value="NICOTINATE PHOSPHORIBOSYLTRANSFERASE"/>
    <property type="match status" value="1"/>
</dbReference>
<keyword evidence="4" id="KW-0597">Phosphoprotein</keyword>
<keyword evidence="6 8" id="KW-0662">Pyridine nucleotide biosynthesis</keyword>
<dbReference type="STRING" id="1806994.A0A507CG10"/>
<evidence type="ECO:0000256" key="1">
    <source>
        <dbReference type="ARBA" id="ARBA00004952"/>
    </source>
</evidence>
<sequence length="401" mass="44936">MQSILDNDLYKFTMQNAVLALYPNIQVTYRFKNRNLKQAFTKEAFDILQARVNGLSELVLHADEEAWMKTNLPFPESYFTYLKNYRFHPEEHIAMTLGSDGGVSIDITGLWTETILYEVPILALISETYFAYIDTDWSFTSQLDLANTKISRLVASKIVFSDFGTRRRRNFETQNQFDACLKEAIQKHGAGCGIQGTSNVYLAYKHGLKPIGTMAHEWIMAASALVAKNDIAHSNRAALETWRQVYPKDFGIALTDTYGTDVFFADFSPELTRDFDGVRQDSGNPKVFVDAFVAHCARVGVDVGSKVVVFSDNLNVDYCLELEEYCQKKGVVARYGIGTHFTNDYKKASSPSEKSAAMNIVMKLHEVDGIKVIKLSDDASKHTGDAEALAKVLDAIAAMKK</sequence>
<evidence type="ECO:0000256" key="4">
    <source>
        <dbReference type="ARBA" id="ARBA00022553"/>
    </source>
</evidence>
<evidence type="ECO:0000256" key="5">
    <source>
        <dbReference type="ARBA" id="ARBA00022598"/>
    </source>
</evidence>
<comment type="PTM">
    <text evidence="8">Transiently phosphorylated on a His residue during the reaction cycle. Phosphorylation strongly increases the affinity for substrates and increases the rate of nicotinate D-ribonucleotide production. Dephosphorylation regenerates the low-affinity form of the enzyme, leading to product release.</text>
</comment>
<keyword evidence="11" id="KW-0808">Transferase</keyword>
<reference evidence="11 12" key="1">
    <citation type="journal article" date="2019" name="Sci. Rep.">
        <title>Comparative genomics of chytrid fungi reveal insights into the obligate biotrophic and pathogenic lifestyle of Synchytrium endobioticum.</title>
        <authorList>
            <person name="van de Vossenberg B.T.L.H."/>
            <person name="Warris S."/>
            <person name="Nguyen H.D.T."/>
            <person name="van Gent-Pelzer M.P.E."/>
            <person name="Joly D.L."/>
            <person name="van de Geest H.C."/>
            <person name="Bonants P.J.M."/>
            <person name="Smith D.S."/>
            <person name="Levesque C.A."/>
            <person name="van der Lee T.A.J."/>
        </authorList>
    </citation>
    <scope>NUCLEOTIDE SEQUENCE [LARGE SCALE GENOMIC DNA]</scope>
    <source>
        <strain evidence="11 12">JEL517</strain>
    </source>
</reference>
<organism evidence="11 12">
    <name type="scientific">Synchytrium microbalum</name>
    <dbReference type="NCBI Taxonomy" id="1806994"/>
    <lineage>
        <taxon>Eukaryota</taxon>
        <taxon>Fungi</taxon>
        <taxon>Fungi incertae sedis</taxon>
        <taxon>Chytridiomycota</taxon>
        <taxon>Chytridiomycota incertae sedis</taxon>
        <taxon>Chytridiomycetes</taxon>
        <taxon>Synchytriales</taxon>
        <taxon>Synchytriaceae</taxon>
        <taxon>Synchytrium</taxon>
    </lineage>
</organism>
<feature type="domain" description="Nicotinate/nicotinamide phosphoribosyltransferase" evidence="9">
    <location>
        <begin position="160"/>
        <end position="391"/>
    </location>
</feature>
<evidence type="ECO:0000256" key="8">
    <source>
        <dbReference type="RuleBase" id="RU003838"/>
    </source>
</evidence>
<dbReference type="GeneID" id="42001577"/>
<dbReference type="UniPathway" id="UPA00253">
    <property type="reaction ID" value="UER00457"/>
</dbReference>
<dbReference type="SUPFAM" id="SSF54675">
    <property type="entry name" value="Nicotinate/Quinolinate PRTase N-terminal domain-like"/>
    <property type="match status" value="1"/>
</dbReference>
<dbReference type="GO" id="GO:0016757">
    <property type="term" value="F:glycosyltransferase activity"/>
    <property type="evidence" value="ECO:0007669"/>
    <property type="project" value="UniProtKB-KW"/>
</dbReference>
<dbReference type="AlphaFoldDB" id="A0A507CG10"/>
<dbReference type="Pfam" id="PF04095">
    <property type="entry name" value="NAPRTase"/>
    <property type="match status" value="1"/>
</dbReference>
<evidence type="ECO:0000313" key="11">
    <source>
        <dbReference type="EMBL" id="TPX38119.1"/>
    </source>
</evidence>
<comment type="pathway">
    <text evidence="1 8">Cofactor biosynthesis; NAD(+) biosynthesis; nicotinate D-ribonucleotide from nicotinate: step 1/1.</text>
</comment>
<dbReference type="InterPro" id="IPR007229">
    <property type="entry name" value="Nic_PRibTrfase-Fam"/>
</dbReference>
<dbReference type="OrthoDB" id="193380at2759"/>
<evidence type="ECO:0000259" key="10">
    <source>
        <dbReference type="Pfam" id="PF17767"/>
    </source>
</evidence>
<dbReference type="InterPro" id="IPR036068">
    <property type="entry name" value="Nicotinate_pribotase-like_C"/>
</dbReference>
<dbReference type="Pfam" id="PF17767">
    <property type="entry name" value="NAPRTase_N"/>
    <property type="match status" value="1"/>
</dbReference>
<dbReference type="InterPro" id="IPR040727">
    <property type="entry name" value="NAPRTase_N"/>
</dbReference>
<comment type="catalytic activity">
    <reaction evidence="7 8">
        <text>5-phospho-alpha-D-ribose 1-diphosphate + nicotinate + ATP + H2O = nicotinate beta-D-ribonucleotide + ADP + phosphate + diphosphate</text>
        <dbReference type="Rhea" id="RHEA:36163"/>
        <dbReference type="ChEBI" id="CHEBI:15377"/>
        <dbReference type="ChEBI" id="CHEBI:30616"/>
        <dbReference type="ChEBI" id="CHEBI:32544"/>
        <dbReference type="ChEBI" id="CHEBI:33019"/>
        <dbReference type="ChEBI" id="CHEBI:43474"/>
        <dbReference type="ChEBI" id="CHEBI:57502"/>
        <dbReference type="ChEBI" id="CHEBI:58017"/>
        <dbReference type="ChEBI" id="CHEBI:456216"/>
        <dbReference type="EC" id="6.3.4.21"/>
    </reaction>
</comment>
<dbReference type="PIRSF" id="PIRSF000484">
    <property type="entry name" value="NAPRT"/>
    <property type="match status" value="1"/>
</dbReference>
<dbReference type="EC" id="6.3.4.21" evidence="3 8"/>
<dbReference type="InterPro" id="IPR041525">
    <property type="entry name" value="N/Namide_PRibTrfase"/>
</dbReference>
<name>A0A507CG10_9FUNG</name>
<dbReference type="GO" id="GO:0034355">
    <property type="term" value="P:NAD+ biosynthetic process via the salvage pathway"/>
    <property type="evidence" value="ECO:0007669"/>
    <property type="project" value="TreeGrafter"/>
</dbReference>
<evidence type="ECO:0000256" key="7">
    <source>
        <dbReference type="ARBA" id="ARBA00048668"/>
    </source>
</evidence>
<dbReference type="NCBIfam" id="NF003704">
    <property type="entry name" value="PRK05321.1"/>
    <property type="match status" value="1"/>
</dbReference>
<accession>A0A507CG10</accession>
<evidence type="ECO:0000259" key="9">
    <source>
        <dbReference type="Pfam" id="PF04095"/>
    </source>
</evidence>
<protein>
    <recommendedName>
        <fullName evidence="3 8">Nicotinate phosphoribosyltransferase</fullName>
        <ecNumber evidence="3 8">6.3.4.21</ecNumber>
    </recommendedName>
</protein>
<evidence type="ECO:0000256" key="6">
    <source>
        <dbReference type="ARBA" id="ARBA00022642"/>
    </source>
</evidence>
<dbReference type="GO" id="GO:0005829">
    <property type="term" value="C:cytosol"/>
    <property type="evidence" value="ECO:0007669"/>
    <property type="project" value="TreeGrafter"/>
</dbReference>
<dbReference type="PANTHER" id="PTHR11098">
    <property type="entry name" value="NICOTINATE PHOSPHORIBOSYLTRANSFERASE"/>
    <property type="match status" value="1"/>
</dbReference>
<dbReference type="EMBL" id="QEAO01000001">
    <property type="protein sequence ID" value="TPX38119.1"/>
    <property type="molecule type" value="Genomic_DNA"/>
</dbReference>
<evidence type="ECO:0000256" key="3">
    <source>
        <dbReference type="ARBA" id="ARBA00013236"/>
    </source>
</evidence>
<dbReference type="Gene3D" id="3.20.140.10">
    <property type="entry name" value="nicotinate phosphoribosyltransferase"/>
    <property type="match status" value="1"/>
</dbReference>
<feature type="domain" description="Nicotinate phosphoribosyltransferase N-terminal" evidence="10">
    <location>
        <begin position="5"/>
        <end position="126"/>
    </location>
</feature>
<comment type="caution">
    <text evidence="11">The sequence shown here is derived from an EMBL/GenBank/DDBJ whole genome shotgun (WGS) entry which is preliminary data.</text>
</comment>
<dbReference type="Proteomes" id="UP000319731">
    <property type="component" value="Unassembled WGS sequence"/>
</dbReference>
<gene>
    <name evidence="11" type="primary">NPT1A</name>
    <name evidence="11" type="ORF">SmJEL517_g00350</name>
</gene>
<keyword evidence="11" id="KW-0328">Glycosyltransferase</keyword>
<dbReference type="RefSeq" id="XP_031027834.1">
    <property type="nucleotide sequence ID" value="XM_031166280.1"/>
</dbReference>
<dbReference type="SUPFAM" id="SSF51690">
    <property type="entry name" value="Nicotinate/Quinolinate PRTase C-terminal domain-like"/>
    <property type="match status" value="1"/>
</dbReference>
<proteinExistence type="inferred from homology"/>
<comment type="function">
    <text evidence="8">Catalyzes the synthesis of beta-nicotinate D-ribonucleotide from nicotinate and 5-phospho-D-ribose 1-phosphate at the expense of ATP.</text>
</comment>
<comment type="similarity">
    <text evidence="2 8">Belongs to the NAPRTase family.</text>
</comment>